<dbReference type="InterPro" id="IPR029068">
    <property type="entry name" value="Glyas_Bleomycin-R_OHBP_Dase"/>
</dbReference>
<dbReference type="NCBIfam" id="NF008680">
    <property type="entry name" value="PRK11700.1-3"/>
    <property type="match status" value="1"/>
</dbReference>
<sequence length="195" mass="22254">MSFHLPHEMFQNQTALLADLQDFEQKIQALAEAIHLDLTKYEIDHLSLRVNSEQKAREWLALLLNYGSVLSDNSVNGRVIYLIALTQPLYLAGQAIDVVELPFPKNKHYPQETWEHIEVVVPFLTGETEAEWLARIKNLFLRNQFEGLKVKTSEPKADGEKLVNLSVAISFSDQNHNHICIKVHPYSIKQIIGAV</sequence>
<dbReference type="InterPro" id="IPR010393">
    <property type="entry name" value="DUF991_YecM-like"/>
</dbReference>
<dbReference type="STRING" id="732.ADJ80_09065"/>
<evidence type="ECO:0000313" key="1">
    <source>
        <dbReference type="EMBL" id="SSY92682.1"/>
    </source>
</evidence>
<gene>
    <name evidence="1" type="primary">yecM</name>
    <name evidence="1" type="ORF">NCTC5908_00050</name>
</gene>
<proteinExistence type="predicted"/>
<name>A0A336N2V0_AGGAP</name>
<protein>
    <submittedName>
        <fullName evidence="1">Uncharacterized protein conserved in bacteria</fullName>
    </submittedName>
</protein>
<dbReference type="Proteomes" id="UP000253728">
    <property type="component" value="Unassembled WGS sequence"/>
</dbReference>
<dbReference type="SUPFAM" id="SSF54593">
    <property type="entry name" value="Glyoxalase/Bleomycin resistance protein/Dihydroxybiphenyl dioxygenase"/>
    <property type="match status" value="1"/>
</dbReference>
<evidence type="ECO:0000313" key="2">
    <source>
        <dbReference type="Proteomes" id="UP000253728"/>
    </source>
</evidence>
<reference evidence="1 2" key="1">
    <citation type="submission" date="2018-06" db="EMBL/GenBank/DDBJ databases">
        <authorList>
            <consortium name="Pathogen Informatics"/>
            <person name="Doyle S."/>
        </authorList>
    </citation>
    <scope>NUCLEOTIDE SEQUENCE [LARGE SCALE GENOMIC DNA]</scope>
    <source>
        <strain evidence="1 2">NCTC5908</strain>
    </source>
</reference>
<dbReference type="GO" id="GO:0005829">
    <property type="term" value="C:cytosol"/>
    <property type="evidence" value="ECO:0007669"/>
    <property type="project" value="TreeGrafter"/>
</dbReference>
<dbReference type="EMBL" id="UFSP01000001">
    <property type="protein sequence ID" value="SSY92682.1"/>
    <property type="molecule type" value="Genomic_DNA"/>
</dbReference>
<organism evidence="1 2">
    <name type="scientific">Aggregatibacter aphrophilus</name>
    <name type="common">Haemophilus aphrophilus</name>
    <dbReference type="NCBI Taxonomy" id="732"/>
    <lineage>
        <taxon>Bacteria</taxon>
        <taxon>Pseudomonadati</taxon>
        <taxon>Pseudomonadota</taxon>
        <taxon>Gammaproteobacteria</taxon>
        <taxon>Pasteurellales</taxon>
        <taxon>Pasteurellaceae</taxon>
        <taxon>Aggregatibacter</taxon>
    </lineage>
</organism>
<accession>A0A336N2V0</accession>
<dbReference type="GeneID" id="49636189"/>
<dbReference type="Gene3D" id="3.10.180.10">
    <property type="entry name" value="2,3-Dihydroxybiphenyl 1,2-Dioxygenase, domain 1"/>
    <property type="match status" value="1"/>
</dbReference>
<dbReference type="RefSeq" id="WP_005700729.1">
    <property type="nucleotide sequence ID" value="NZ_CAUTUO010000031.1"/>
</dbReference>
<dbReference type="PANTHER" id="PTHR37519">
    <property type="match status" value="1"/>
</dbReference>
<dbReference type="Pfam" id="PF06185">
    <property type="entry name" value="YecM"/>
    <property type="match status" value="1"/>
</dbReference>
<dbReference type="AlphaFoldDB" id="A0A336N2V0"/>
<dbReference type="PANTHER" id="PTHR37519:SF1">
    <property type="entry name" value="DIHYDROXYBIPHENYL DIOXYGENASE DOMAIN-CONTAINING PROTEIN"/>
    <property type="match status" value="1"/>
</dbReference>